<dbReference type="Proteomes" id="UP000052978">
    <property type="component" value="Unassembled WGS sequence"/>
</dbReference>
<evidence type="ECO:0000313" key="2">
    <source>
        <dbReference type="Proteomes" id="UP000052978"/>
    </source>
</evidence>
<protein>
    <submittedName>
        <fullName evidence="1">Uncharacterized protein</fullName>
    </submittedName>
</protein>
<gene>
    <name evidence="1" type="ORF">D623_10030940</name>
</gene>
<accession>S7MQR0</accession>
<evidence type="ECO:0000313" key="1">
    <source>
        <dbReference type="EMBL" id="EPQ06661.1"/>
    </source>
</evidence>
<proteinExistence type="predicted"/>
<sequence length="148" mass="16152">MQEPLANQPEQSHEIQCKPCTITAPVCKYFPSPPVGGHAHPRTGEPGQVLSLERYAGLFEGVHFPVLLLVCITSQVEKLCPTRMELSWLSPLFNAGGVSGIDRQHGLSARCMPTRPLNNLVALFASAAMGYCLHPCSLSKLLPTMEWV</sequence>
<organism evidence="1 2">
    <name type="scientific">Myotis brandtii</name>
    <name type="common">Brandt's bat</name>
    <dbReference type="NCBI Taxonomy" id="109478"/>
    <lineage>
        <taxon>Eukaryota</taxon>
        <taxon>Metazoa</taxon>
        <taxon>Chordata</taxon>
        <taxon>Craniata</taxon>
        <taxon>Vertebrata</taxon>
        <taxon>Euteleostomi</taxon>
        <taxon>Mammalia</taxon>
        <taxon>Eutheria</taxon>
        <taxon>Laurasiatheria</taxon>
        <taxon>Chiroptera</taxon>
        <taxon>Yangochiroptera</taxon>
        <taxon>Vespertilionidae</taxon>
        <taxon>Myotis</taxon>
    </lineage>
</organism>
<name>S7MQR0_MYOBR</name>
<dbReference type="EMBL" id="KE162024">
    <property type="protein sequence ID" value="EPQ06661.1"/>
    <property type="molecule type" value="Genomic_DNA"/>
</dbReference>
<keyword evidence="2" id="KW-1185">Reference proteome</keyword>
<dbReference type="AlphaFoldDB" id="S7MQR0"/>
<reference evidence="1 2" key="1">
    <citation type="journal article" date="2013" name="Nat. Commun.">
        <title>Genome analysis reveals insights into physiology and longevity of the Brandt's bat Myotis brandtii.</title>
        <authorList>
            <person name="Seim I."/>
            <person name="Fang X."/>
            <person name="Xiong Z."/>
            <person name="Lobanov A.V."/>
            <person name="Huang Z."/>
            <person name="Ma S."/>
            <person name="Feng Y."/>
            <person name="Turanov A.A."/>
            <person name="Zhu Y."/>
            <person name="Lenz T.L."/>
            <person name="Gerashchenko M.V."/>
            <person name="Fan D."/>
            <person name="Hee Yim S."/>
            <person name="Yao X."/>
            <person name="Jordan D."/>
            <person name="Xiong Y."/>
            <person name="Ma Y."/>
            <person name="Lyapunov A.N."/>
            <person name="Chen G."/>
            <person name="Kulakova O.I."/>
            <person name="Sun Y."/>
            <person name="Lee S.G."/>
            <person name="Bronson R.T."/>
            <person name="Moskalev A.A."/>
            <person name="Sunyaev S.R."/>
            <person name="Zhang G."/>
            <person name="Krogh A."/>
            <person name="Wang J."/>
            <person name="Gladyshev V.N."/>
        </authorList>
    </citation>
    <scope>NUCLEOTIDE SEQUENCE [LARGE SCALE GENOMIC DNA]</scope>
</reference>